<dbReference type="InterPro" id="IPR019712">
    <property type="entry name" value="YtpB-like"/>
</dbReference>
<keyword evidence="2" id="KW-1185">Reference proteome</keyword>
<dbReference type="AlphaFoldDB" id="A0A4R3MU81"/>
<sequence length="372" mass="43430">MSISIPNGSLHLVGLSYSKIFPQVHQELAYWKKRAAEIPDEELKRQALSSIQTKTFHCEGGSVYAILARKRWKEAVRFIVAYQTISDYLDNLCDRSTSLDPVDFSFLHQSMTDALTPGHVIKNYYKYRIEQEDNGYLVELVTTCQKTLSHIDRYEEIQPFLQKLASLYIDLQVHKHVKKEERVPRLKNWFQNYSSSWPDLSWYEFSACAGSTLGIFALVSYGLDGRASSQLAEKIFESYFPYMQGLHILLDYYIDQQEDEEEGDLNFCSYYPDELVMEKRFLYFIKETEERLRSLPDRRFHRLVAKGLVGMYLADKKVKQIKHANRMIPKLLNEAGLKAKFFYVNTKLYHKVRPVMSLLNYTPVSGQITKSP</sequence>
<evidence type="ECO:0000313" key="2">
    <source>
        <dbReference type="Proteomes" id="UP000294650"/>
    </source>
</evidence>
<organism evidence="1 2">
    <name type="scientific">Melghiribacillus thermohalophilus</name>
    <dbReference type="NCBI Taxonomy" id="1324956"/>
    <lineage>
        <taxon>Bacteria</taxon>
        <taxon>Bacillati</taxon>
        <taxon>Bacillota</taxon>
        <taxon>Bacilli</taxon>
        <taxon>Bacillales</taxon>
        <taxon>Bacillaceae</taxon>
        <taxon>Melghiribacillus</taxon>
    </lineage>
</organism>
<dbReference type="Proteomes" id="UP000294650">
    <property type="component" value="Unassembled WGS sequence"/>
</dbReference>
<gene>
    <name evidence="1" type="ORF">EDD68_1301</name>
</gene>
<accession>A0A4R3MU81</accession>
<evidence type="ECO:0000313" key="1">
    <source>
        <dbReference type="EMBL" id="TCT17508.1"/>
    </source>
</evidence>
<name>A0A4R3MU81_9BACI</name>
<dbReference type="Pfam" id="PF10776">
    <property type="entry name" value="DUF2600"/>
    <property type="match status" value="1"/>
</dbReference>
<comment type="caution">
    <text evidence="1">The sequence shown here is derived from an EMBL/GenBank/DDBJ whole genome shotgun (WGS) entry which is preliminary data.</text>
</comment>
<dbReference type="EMBL" id="SMAN01000030">
    <property type="protein sequence ID" value="TCT17508.1"/>
    <property type="molecule type" value="Genomic_DNA"/>
</dbReference>
<protein>
    <submittedName>
        <fullName evidence="1">Tetraprenyl-beta-curcumene synthase</fullName>
    </submittedName>
</protein>
<reference evidence="1 2" key="1">
    <citation type="submission" date="2019-03" db="EMBL/GenBank/DDBJ databases">
        <title>Genomic Encyclopedia of Type Strains, Phase IV (KMG-IV): sequencing the most valuable type-strain genomes for metagenomic binning, comparative biology and taxonomic classification.</title>
        <authorList>
            <person name="Goeker M."/>
        </authorList>
    </citation>
    <scope>NUCLEOTIDE SEQUENCE [LARGE SCALE GENOMIC DNA]</scope>
    <source>
        <strain evidence="1 2">DSM 25894</strain>
    </source>
</reference>
<proteinExistence type="predicted"/>
<dbReference type="OrthoDB" id="2371262at2"/>